<evidence type="ECO:0000313" key="2">
    <source>
        <dbReference type="EMBL" id="PNW84069.1"/>
    </source>
</evidence>
<name>A0A2K3DU60_CHLRE</name>
<dbReference type="InParanoid" id="A0A2K3DU60"/>
<feature type="compositionally biased region" description="Low complexity" evidence="1">
    <location>
        <begin position="187"/>
        <end position="204"/>
    </location>
</feature>
<evidence type="ECO:0000256" key="1">
    <source>
        <dbReference type="SAM" id="MobiDB-lite"/>
    </source>
</evidence>
<dbReference type="Pfam" id="PF11360">
    <property type="entry name" value="DUF3110"/>
    <property type="match status" value="1"/>
</dbReference>
<dbReference type="GeneID" id="5717769"/>
<dbReference type="ExpressionAtlas" id="A0A2K3DU60">
    <property type="expression patterns" value="baseline"/>
</dbReference>
<dbReference type="Gramene" id="PNW84069">
    <property type="protein sequence ID" value="PNW84069"/>
    <property type="gene ID" value="CHLRE_04g219851v5"/>
</dbReference>
<accession>A0A2K3DU60</accession>
<reference evidence="2 3" key="1">
    <citation type="journal article" date="2007" name="Science">
        <title>The Chlamydomonas genome reveals the evolution of key animal and plant functions.</title>
        <authorList>
            <person name="Merchant S.S."/>
            <person name="Prochnik S.E."/>
            <person name="Vallon O."/>
            <person name="Harris E.H."/>
            <person name="Karpowicz S.J."/>
            <person name="Witman G.B."/>
            <person name="Terry A."/>
            <person name="Salamov A."/>
            <person name="Fritz-Laylin L.K."/>
            <person name="Marechal-Drouard L."/>
            <person name="Marshall W.F."/>
            <person name="Qu L.H."/>
            <person name="Nelson D.R."/>
            <person name="Sanderfoot A.A."/>
            <person name="Spalding M.H."/>
            <person name="Kapitonov V.V."/>
            <person name="Ren Q."/>
            <person name="Ferris P."/>
            <person name="Lindquist E."/>
            <person name="Shapiro H."/>
            <person name="Lucas S.M."/>
            <person name="Grimwood J."/>
            <person name="Schmutz J."/>
            <person name="Cardol P."/>
            <person name="Cerutti H."/>
            <person name="Chanfreau G."/>
            <person name="Chen C.L."/>
            <person name="Cognat V."/>
            <person name="Croft M.T."/>
            <person name="Dent R."/>
            <person name="Dutcher S."/>
            <person name="Fernandez E."/>
            <person name="Fukuzawa H."/>
            <person name="Gonzalez-Ballester D."/>
            <person name="Gonzalez-Halphen D."/>
            <person name="Hallmann A."/>
            <person name="Hanikenne M."/>
            <person name="Hippler M."/>
            <person name="Inwood W."/>
            <person name="Jabbari K."/>
            <person name="Kalanon M."/>
            <person name="Kuras R."/>
            <person name="Lefebvre P.A."/>
            <person name="Lemaire S.D."/>
            <person name="Lobanov A.V."/>
            <person name="Lohr M."/>
            <person name="Manuell A."/>
            <person name="Meier I."/>
            <person name="Mets L."/>
            <person name="Mittag M."/>
            <person name="Mittelmeier T."/>
            <person name="Moroney J.V."/>
            <person name="Moseley J."/>
            <person name="Napoli C."/>
            <person name="Nedelcu A.M."/>
            <person name="Niyogi K."/>
            <person name="Novoselov S.V."/>
            <person name="Paulsen I.T."/>
            <person name="Pazour G."/>
            <person name="Purton S."/>
            <person name="Ral J.P."/>
            <person name="Riano-Pachon D.M."/>
            <person name="Riekhof W."/>
            <person name="Rymarquis L."/>
            <person name="Schroda M."/>
            <person name="Stern D."/>
            <person name="Umen J."/>
            <person name="Willows R."/>
            <person name="Wilson N."/>
            <person name="Zimmer S.L."/>
            <person name="Allmer J."/>
            <person name="Balk J."/>
            <person name="Bisova K."/>
            <person name="Chen C.J."/>
            <person name="Elias M."/>
            <person name="Gendler K."/>
            <person name="Hauser C."/>
            <person name="Lamb M.R."/>
            <person name="Ledford H."/>
            <person name="Long J.C."/>
            <person name="Minagawa J."/>
            <person name="Page M.D."/>
            <person name="Pan J."/>
            <person name="Pootakham W."/>
            <person name="Roje S."/>
            <person name="Rose A."/>
            <person name="Stahlberg E."/>
            <person name="Terauchi A.M."/>
            <person name="Yang P."/>
            <person name="Ball S."/>
            <person name="Bowler C."/>
            <person name="Dieckmann C.L."/>
            <person name="Gladyshev V.N."/>
            <person name="Green P."/>
            <person name="Jorgensen R."/>
            <person name="Mayfield S."/>
            <person name="Mueller-Roeber B."/>
            <person name="Rajamani S."/>
            <person name="Sayre R.T."/>
            <person name="Brokstein P."/>
            <person name="Dubchak I."/>
            <person name="Goodstein D."/>
            <person name="Hornick L."/>
            <person name="Huang Y.W."/>
            <person name="Jhaveri J."/>
            <person name="Luo Y."/>
            <person name="Martinez D."/>
            <person name="Ngau W.C."/>
            <person name="Otillar B."/>
            <person name="Poliakov A."/>
            <person name="Porter A."/>
            <person name="Szajkowski L."/>
            <person name="Werner G."/>
            <person name="Zhou K."/>
            <person name="Grigoriev I.V."/>
            <person name="Rokhsar D.S."/>
            <person name="Grossman A.R."/>
        </authorList>
    </citation>
    <scope>NUCLEOTIDE SEQUENCE [LARGE SCALE GENOMIC DNA]</scope>
    <source>
        <strain evidence="3">CC-503</strain>
    </source>
</reference>
<feature type="compositionally biased region" description="Low complexity" evidence="1">
    <location>
        <begin position="150"/>
        <end position="172"/>
    </location>
</feature>
<dbReference type="OrthoDB" id="515121at2759"/>
<evidence type="ECO:0000313" key="3">
    <source>
        <dbReference type="Proteomes" id="UP000006906"/>
    </source>
</evidence>
<dbReference type="EMBL" id="CM008965">
    <property type="protein sequence ID" value="PNW84069.1"/>
    <property type="molecule type" value="Genomic_DNA"/>
</dbReference>
<feature type="compositionally biased region" description="Gly residues" evidence="1">
    <location>
        <begin position="229"/>
        <end position="238"/>
    </location>
</feature>
<feature type="region of interest" description="Disordered" evidence="1">
    <location>
        <begin position="402"/>
        <end position="457"/>
    </location>
</feature>
<sequence>MLQRQLGHSGSLSRQASSELPSPAAKSKGVSRSNSFNRRAFGCIPSSRSRPSLLVSCSGPIGPLGGDFTDEHHSPAGPSASASHTPHGAYSHGGPQPLAPPSPQPQPPTWEFSPEPYVPAPANLPAYELDEGIPTGGADPEPLLFFPPRTSASSDASGASAASPTSAAGPSAGFRVPDVFIPPLSASSSSSQPHPQHPQHPQQPLHGGAGSNQVPNGLPRGMGKTAGAAAGGGGGGKGPSDSLWTLTDQPGVDLFRAGPAVWNRLRQVYVILFGVGERDTEGIYSLRAFRPDDGLPHETIIAFECEEEATRYACLLEASMDHTPHVCSIPPRELLSFCLDQTYSCRLEPRGSLLIPPDFNVSVTDWERSLRLREGKFAVLEADPDHSAAATATATVTTTLAPAARPPSESGMVAPPPEAAAAAPGPAAAAAAAPSGGGADADAGVQPPSTLARYSGLSSDELADIRARLERLLSQ</sequence>
<feature type="compositionally biased region" description="Polar residues" evidence="1">
    <location>
        <begin position="1"/>
        <end position="20"/>
    </location>
</feature>
<keyword evidence="3" id="KW-1185">Reference proteome</keyword>
<dbReference type="InterPro" id="IPR021503">
    <property type="entry name" value="DUF3110"/>
</dbReference>
<dbReference type="RefSeq" id="XP_042925221.1">
    <property type="nucleotide sequence ID" value="XM_043061869.1"/>
</dbReference>
<feature type="compositionally biased region" description="Low complexity" evidence="1">
    <location>
        <begin position="45"/>
        <end position="58"/>
    </location>
</feature>
<feature type="compositionally biased region" description="Low complexity" evidence="1">
    <location>
        <begin position="75"/>
        <end position="87"/>
    </location>
</feature>
<dbReference type="AlphaFoldDB" id="A0A2K3DU60"/>
<gene>
    <name evidence="2" type="ORF">CHLRE_04g219851v5</name>
</gene>
<protein>
    <submittedName>
        <fullName evidence="2">Uncharacterized protein</fullName>
    </submittedName>
</protein>
<organism evidence="2 3">
    <name type="scientific">Chlamydomonas reinhardtii</name>
    <name type="common">Chlamydomonas smithii</name>
    <dbReference type="NCBI Taxonomy" id="3055"/>
    <lineage>
        <taxon>Eukaryota</taxon>
        <taxon>Viridiplantae</taxon>
        <taxon>Chlorophyta</taxon>
        <taxon>core chlorophytes</taxon>
        <taxon>Chlorophyceae</taxon>
        <taxon>CS clade</taxon>
        <taxon>Chlamydomonadales</taxon>
        <taxon>Chlamydomonadaceae</taxon>
        <taxon>Chlamydomonas</taxon>
    </lineage>
</organism>
<dbReference type="Proteomes" id="UP000006906">
    <property type="component" value="Chromosome 4"/>
</dbReference>
<feature type="region of interest" description="Disordered" evidence="1">
    <location>
        <begin position="1"/>
        <end position="244"/>
    </location>
</feature>
<dbReference type="KEGG" id="cre:CHLRE_04g219851v5"/>
<feature type="compositionally biased region" description="Low complexity" evidence="1">
    <location>
        <begin position="419"/>
        <end position="444"/>
    </location>
</feature>
<feature type="compositionally biased region" description="Pro residues" evidence="1">
    <location>
        <begin position="97"/>
        <end position="108"/>
    </location>
</feature>
<proteinExistence type="predicted"/>